<dbReference type="InterPro" id="IPR000845">
    <property type="entry name" value="Nucleoside_phosphorylase_d"/>
</dbReference>
<evidence type="ECO:0000256" key="3">
    <source>
        <dbReference type="ARBA" id="ARBA00011886"/>
    </source>
</evidence>
<dbReference type="GO" id="GO:0005737">
    <property type="term" value="C:cytoplasm"/>
    <property type="evidence" value="ECO:0007669"/>
    <property type="project" value="TreeGrafter"/>
</dbReference>
<dbReference type="InterPro" id="IPR035994">
    <property type="entry name" value="Nucleoside_phosphorylase_sf"/>
</dbReference>
<evidence type="ECO:0000256" key="5">
    <source>
        <dbReference type="ARBA" id="ARBA00022679"/>
    </source>
</evidence>
<evidence type="ECO:0000256" key="8">
    <source>
        <dbReference type="ARBA" id="ARBA00023950"/>
    </source>
</evidence>
<evidence type="ECO:0000256" key="9">
    <source>
        <dbReference type="ARBA" id="ARBA00023970"/>
    </source>
</evidence>
<reference evidence="12" key="1">
    <citation type="submission" date="2020-11" db="EMBL/GenBank/DDBJ databases">
        <authorList>
            <person name="Tran Van P."/>
        </authorList>
    </citation>
    <scope>NUCLEOTIDE SEQUENCE</scope>
</reference>
<feature type="domain" description="Nucleoside phosphorylase" evidence="11">
    <location>
        <begin position="9"/>
        <end position="198"/>
    </location>
</feature>
<dbReference type="EC" id="2.4.2.1" evidence="3"/>
<comment type="catalytic activity">
    <reaction evidence="9">
        <text>guanosine + phosphate = alpha-D-ribose 1-phosphate + guanine</text>
        <dbReference type="Rhea" id="RHEA:13233"/>
        <dbReference type="ChEBI" id="CHEBI:16235"/>
        <dbReference type="ChEBI" id="CHEBI:16750"/>
        <dbReference type="ChEBI" id="CHEBI:43474"/>
        <dbReference type="ChEBI" id="CHEBI:57720"/>
        <dbReference type="EC" id="2.4.2.1"/>
    </reaction>
</comment>
<dbReference type="PANTHER" id="PTHR11904:SF9">
    <property type="entry name" value="PURINE NUCLEOSIDE PHOSPHORYLASE-RELATED"/>
    <property type="match status" value="1"/>
</dbReference>
<dbReference type="NCBIfam" id="TIGR01697">
    <property type="entry name" value="PNPH-PUNA-XAPA"/>
    <property type="match status" value="1"/>
</dbReference>
<comment type="catalytic activity">
    <reaction evidence="7">
        <text>2'-deoxyguanosine + phosphate = 2-deoxy-alpha-D-ribose 1-phosphate + guanine</text>
        <dbReference type="Rhea" id="RHEA:27738"/>
        <dbReference type="ChEBI" id="CHEBI:16235"/>
        <dbReference type="ChEBI" id="CHEBI:17172"/>
        <dbReference type="ChEBI" id="CHEBI:43474"/>
        <dbReference type="ChEBI" id="CHEBI:57259"/>
        <dbReference type="EC" id="2.4.2.1"/>
    </reaction>
</comment>
<gene>
    <name evidence="12" type="ORF">OSB1V03_LOCUS9336</name>
</gene>
<evidence type="ECO:0000256" key="4">
    <source>
        <dbReference type="ARBA" id="ARBA00022676"/>
    </source>
</evidence>
<dbReference type="GO" id="GO:0009116">
    <property type="term" value="P:nucleoside metabolic process"/>
    <property type="evidence" value="ECO:0007669"/>
    <property type="project" value="InterPro"/>
</dbReference>
<keyword evidence="13" id="KW-1185">Reference proteome</keyword>
<comment type="catalytic activity">
    <reaction evidence="6">
        <text>inosine + phosphate = alpha-D-ribose 1-phosphate + hypoxanthine</text>
        <dbReference type="Rhea" id="RHEA:27646"/>
        <dbReference type="ChEBI" id="CHEBI:17368"/>
        <dbReference type="ChEBI" id="CHEBI:17596"/>
        <dbReference type="ChEBI" id="CHEBI:43474"/>
        <dbReference type="ChEBI" id="CHEBI:57720"/>
        <dbReference type="EC" id="2.4.2.1"/>
    </reaction>
</comment>
<accession>A0A7R9KT29</accession>
<dbReference type="NCBIfam" id="NF006054">
    <property type="entry name" value="PRK08202.1"/>
    <property type="match status" value="1"/>
</dbReference>
<evidence type="ECO:0000313" key="12">
    <source>
        <dbReference type="EMBL" id="CAD7628918.1"/>
    </source>
</evidence>
<dbReference type="Gene3D" id="3.40.50.1580">
    <property type="entry name" value="Nucleoside phosphorylase domain"/>
    <property type="match status" value="1"/>
</dbReference>
<comment type="similarity">
    <text evidence="2">Belongs to the PNP/MTAP phosphorylase family.</text>
</comment>
<dbReference type="InterPro" id="IPR011268">
    <property type="entry name" value="Purine_phosphorylase"/>
</dbReference>
<dbReference type="CDD" id="cd09009">
    <property type="entry name" value="PNP-EcPNPII_like"/>
    <property type="match status" value="1"/>
</dbReference>
<comment type="pathway">
    <text evidence="1">Purine metabolism; purine nucleoside salvage.</text>
</comment>
<evidence type="ECO:0000313" key="13">
    <source>
        <dbReference type="Proteomes" id="UP000759131"/>
    </source>
</evidence>
<evidence type="ECO:0000256" key="2">
    <source>
        <dbReference type="ARBA" id="ARBA00006751"/>
    </source>
</evidence>
<keyword evidence="5" id="KW-0808">Transferase</keyword>
<dbReference type="EMBL" id="OC860806">
    <property type="protein sequence ID" value="CAD7628918.1"/>
    <property type="molecule type" value="Genomic_DNA"/>
</dbReference>
<evidence type="ECO:0000256" key="10">
    <source>
        <dbReference type="ARBA" id="ARBA00031036"/>
    </source>
</evidence>
<sequence>MKGRFHPYEGYPMAKCAMPVRVMKLLGVKTLLVTNAAGGLNKGFNVGDIMIIKDQLNLAAFSGNSPLRGRNDERWGPRFPPMNNAYNKDLIKVAKHCAQGLGLKPFLREGVYVMTGGPTYETIAEIRFLVNYGDAIGMSTAHEVTVAHHCGLRVFGLSLITNQCISDYESKSAANHEEVLEAAKGRAKDLEIFIETLVENFNKYDLFLQKSAKKSVK</sequence>
<evidence type="ECO:0000256" key="1">
    <source>
        <dbReference type="ARBA" id="ARBA00005058"/>
    </source>
</evidence>
<dbReference type="EMBL" id="CAJPIZ010006231">
    <property type="protein sequence ID" value="CAG2109348.1"/>
    <property type="molecule type" value="Genomic_DNA"/>
</dbReference>
<name>A0A7R9KT29_9ACAR</name>
<keyword evidence="4" id="KW-0328">Glycosyltransferase</keyword>
<organism evidence="12">
    <name type="scientific">Medioppia subpectinata</name>
    <dbReference type="NCBI Taxonomy" id="1979941"/>
    <lineage>
        <taxon>Eukaryota</taxon>
        <taxon>Metazoa</taxon>
        <taxon>Ecdysozoa</taxon>
        <taxon>Arthropoda</taxon>
        <taxon>Chelicerata</taxon>
        <taxon>Arachnida</taxon>
        <taxon>Acari</taxon>
        <taxon>Acariformes</taxon>
        <taxon>Sarcoptiformes</taxon>
        <taxon>Oribatida</taxon>
        <taxon>Brachypylina</taxon>
        <taxon>Oppioidea</taxon>
        <taxon>Oppiidae</taxon>
        <taxon>Medioppia</taxon>
    </lineage>
</organism>
<dbReference type="SUPFAM" id="SSF53167">
    <property type="entry name" value="Purine and uridine phosphorylases"/>
    <property type="match status" value="1"/>
</dbReference>
<dbReference type="Proteomes" id="UP000759131">
    <property type="component" value="Unassembled WGS sequence"/>
</dbReference>
<dbReference type="GO" id="GO:0004731">
    <property type="term" value="F:purine-nucleoside phosphorylase activity"/>
    <property type="evidence" value="ECO:0007669"/>
    <property type="project" value="UniProtKB-EC"/>
</dbReference>
<dbReference type="PANTHER" id="PTHR11904">
    <property type="entry name" value="METHYLTHIOADENOSINE/PURINE NUCLEOSIDE PHOSPHORYLASE"/>
    <property type="match status" value="1"/>
</dbReference>
<dbReference type="UniPathway" id="UPA00606"/>
<evidence type="ECO:0000256" key="7">
    <source>
        <dbReference type="ARBA" id="ARBA00023929"/>
    </source>
</evidence>
<comment type="catalytic activity">
    <reaction evidence="8">
        <text>2'-deoxyinosine + phosphate = 2-deoxy-alpha-D-ribose 1-phosphate + hypoxanthine</text>
        <dbReference type="Rhea" id="RHEA:27750"/>
        <dbReference type="ChEBI" id="CHEBI:17368"/>
        <dbReference type="ChEBI" id="CHEBI:28997"/>
        <dbReference type="ChEBI" id="CHEBI:43474"/>
        <dbReference type="ChEBI" id="CHEBI:57259"/>
        <dbReference type="EC" id="2.4.2.1"/>
    </reaction>
</comment>
<evidence type="ECO:0000256" key="6">
    <source>
        <dbReference type="ARBA" id="ARBA00023918"/>
    </source>
</evidence>
<dbReference type="Pfam" id="PF01048">
    <property type="entry name" value="PNP_UDP_1"/>
    <property type="match status" value="1"/>
</dbReference>
<protein>
    <recommendedName>
        <fullName evidence="3">purine-nucleoside phosphorylase</fullName>
        <ecNumber evidence="3">2.4.2.1</ecNumber>
    </recommendedName>
    <alternativeName>
        <fullName evidence="10">Inosine-guanosine phosphorylase</fullName>
    </alternativeName>
</protein>
<dbReference type="AlphaFoldDB" id="A0A7R9KT29"/>
<dbReference type="OrthoDB" id="10261782at2759"/>
<evidence type="ECO:0000259" key="11">
    <source>
        <dbReference type="Pfam" id="PF01048"/>
    </source>
</evidence>
<proteinExistence type="inferred from homology"/>